<dbReference type="EMBL" id="ARXV01000006">
    <property type="protein sequence ID" value="KGD64902.1"/>
    <property type="molecule type" value="Genomic_DNA"/>
</dbReference>
<dbReference type="Proteomes" id="UP000029444">
    <property type="component" value="Unassembled WGS sequence"/>
</dbReference>
<dbReference type="InterPro" id="IPR018392">
    <property type="entry name" value="LysM"/>
</dbReference>
<keyword evidence="5" id="KW-1185">Reference proteome</keyword>
<dbReference type="CDD" id="cd00118">
    <property type="entry name" value="LysM"/>
    <property type="match status" value="1"/>
</dbReference>
<feature type="signal peptide" evidence="2">
    <location>
        <begin position="1"/>
        <end position="20"/>
    </location>
</feature>
<feature type="compositionally biased region" description="Pro residues" evidence="1">
    <location>
        <begin position="334"/>
        <end position="349"/>
    </location>
</feature>
<accession>A0A095SJY4</accession>
<feature type="domain" description="LysM" evidence="3">
    <location>
        <begin position="24"/>
        <end position="72"/>
    </location>
</feature>
<comment type="caution">
    <text evidence="4">The sequence shown here is derived from an EMBL/GenBank/DDBJ whole genome shotgun (WGS) entry which is preliminary data.</text>
</comment>
<reference evidence="4 5" key="1">
    <citation type="submission" date="2012-09" db="EMBL/GenBank/DDBJ databases">
        <title>Genome Sequence of alkane-degrading Bacterium Alcanivorax sp. 19-m-6.</title>
        <authorList>
            <person name="Lai Q."/>
            <person name="Shao Z."/>
        </authorList>
    </citation>
    <scope>NUCLEOTIDE SEQUENCE [LARGE SCALE GENOMIC DNA]</scope>
    <source>
        <strain evidence="4 5">19-m-6</strain>
    </source>
</reference>
<dbReference type="PROSITE" id="PS51782">
    <property type="entry name" value="LYSM"/>
    <property type="match status" value="1"/>
</dbReference>
<dbReference type="Pfam" id="PF01476">
    <property type="entry name" value="LysM"/>
    <property type="match status" value="1"/>
</dbReference>
<dbReference type="OrthoDB" id="9813091at2"/>
<dbReference type="SUPFAM" id="SSF54106">
    <property type="entry name" value="LysM domain"/>
    <property type="match status" value="1"/>
</dbReference>
<name>A0A095SJY4_9GAMM</name>
<dbReference type="PANTHER" id="PTHR38731">
    <property type="entry name" value="LIPL45-RELATED LIPOPROTEIN-RELATED"/>
    <property type="match status" value="1"/>
</dbReference>
<proteinExistence type="predicted"/>
<dbReference type="Gene3D" id="2.60.120.1440">
    <property type="match status" value="1"/>
</dbReference>
<feature type="region of interest" description="Disordered" evidence="1">
    <location>
        <begin position="325"/>
        <end position="356"/>
    </location>
</feature>
<dbReference type="AlphaFoldDB" id="A0A095SJY4"/>
<dbReference type="PATRIC" id="fig|1177154.3.peg.1848"/>
<dbReference type="eggNOG" id="COG1652">
    <property type="taxonomic scope" value="Bacteria"/>
</dbReference>
<evidence type="ECO:0000259" key="3">
    <source>
        <dbReference type="PROSITE" id="PS51782"/>
    </source>
</evidence>
<dbReference type="PANTHER" id="PTHR38731:SF1">
    <property type="entry name" value="FECR PROTEIN DOMAIN-CONTAINING PROTEIN"/>
    <property type="match status" value="1"/>
</dbReference>
<sequence>MKGWLWTALLLGLLSSAVGAQEDWQYSLRPGDSLWKICDRFAQQPDACWRELASYNGLANPHSLSPGDTLSVPIEWLKEKPIEATARSVVGEVLLYPAAGGAPRQVTDGQSVAFGDALETGMDGSVRVHFADQSVVQIRPSSLLVINQYRRFLGQKGERTELHLERGSIRNAITPMNPDEATFEVYTPGVVAAVRGTEYYLSVDGAETTRNEVLHGQVDVSGRETTREVMQGYATMAAVDEPPIEPVALLPAPAVEIIASHAGVEAVWPAQADAASYWVEWYQLSEETLLGQQPVTASRWEHVLPEGEYRLLVRAVDANGLRGEETWKTVRIEPAPPPPEPEPAPPPPEPEPEPKKSWDLWVFLGGVALMLAL</sequence>
<dbReference type="InterPro" id="IPR036779">
    <property type="entry name" value="LysM_dom_sf"/>
</dbReference>
<dbReference type="InterPro" id="IPR006860">
    <property type="entry name" value="FecR"/>
</dbReference>
<dbReference type="Pfam" id="PF04773">
    <property type="entry name" value="FecR"/>
    <property type="match status" value="1"/>
</dbReference>
<feature type="chain" id="PRO_5001918057" description="LysM domain-containing protein" evidence="2">
    <location>
        <begin position="21"/>
        <end position="373"/>
    </location>
</feature>
<dbReference type="eggNOG" id="COG4254">
    <property type="taxonomic scope" value="Bacteria"/>
</dbReference>
<dbReference type="STRING" id="1177154.Y5S_01810"/>
<keyword evidence="2" id="KW-0732">Signal</keyword>
<evidence type="ECO:0000313" key="5">
    <source>
        <dbReference type="Proteomes" id="UP000029444"/>
    </source>
</evidence>
<gene>
    <name evidence="4" type="ORF">Y5S_01810</name>
</gene>
<protein>
    <recommendedName>
        <fullName evidence="3">LysM domain-containing protein</fullName>
    </recommendedName>
</protein>
<dbReference type="SMART" id="SM00257">
    <property type="entry name" value="LysM"/>
    <property type="match status" value="1"/>
</dbReference>
<evidence type="ECO:0000313" key="4">
    <source>
        <dbReference type="EMBL" id="KGD64902.1"/>
    </source>
</evidence>
<dbReference type="RefSeq" id="WP_035232384.1">
    <property type="nucleotide sequence ID" value="NZ_ARXV01000006.1"/>
</dbReference>
<dbReference type="Gene3D" id="3.10.350.10">
    <property type="entry name" value="LysM domain"/>
    <property type="match status" value="1"/>
</dbReference>
<organism evidence="4 5">
    <name type="scientific">Alcanivorax nanhaiticus</name>
    <dbReference type="NCBI Taxonomy" id="1177154"/>
    <lineage>
        <taxon>Bacteria</taxon>
        <taxon>Pseudomonadati</taxon>
        <taxon>Pseudomonadota</taxon>
        <taxon>Gammaproteobacteria</taxon>
        <taxon>Oceanospirillales</taxon>
        <taxon>Alcanivoracaceae</taxon>
        <taxon>Alcanivorax</taxon>
    </lineage>
</organism>
<evidence type="ECO:0000256" key="2">
    <source>
        <dbReference type="SAM" id="SignalP"/>
    </source>
</evidence>
<evidence type="ECO:0000256" key="1">
    <source>
        <dbReference type="SAM" id="MobiDB-lite"/>
    </source>
</evidence>